<evidence type="ECO:0000313" key="9">
    <source>
        <dbReference type="Proteomes" id="UP000095287"/>
    </source>
</evidence>
<dbReference type="Proteomes" id="UP000095287">
    <property type="component" value="Unplaced"/>
</dbReference>
<dbReference type="GO" id="GO:0008821">
    <property type="term" value="F:crossover junction DNA endonuclease activity"/>
    <property type="evidence" value="ECO:0007669"/>
    <property type="project" value="TreeGrafter"/>
</dbReference>
<evidence type="ECO:0000256" key="4">
    <source>
        <dbReference type="ARBA" id="ARBA00022840"/>
    </source>
</evidence>
<accession>A0A1I7Y7U7</accession>
<dbReference type="PANTHER" id="PTHR46239:SF1">
    <property type="entry name" value="DNA REPAIR PROTEIN RAD51 HOMOLOG 3"/>
    <property type="match status" value="1"/>
</dbReference>
<dbReference type="WBParaSite" id="L893_g13561.t1">
    <property type="protein sequence ID" value="L893_g13561.t1"/>
    <property type="gene ID" value="L893_g13561"/>
</dbReference>
<evidence type="ECO:0000256" key="7">
    <source>
        <dbReference type="ARBA" id="ARBA00040674"/>
    </source>
</evidence>
<keyword evidence="5" id="KW-0234">DNA repair</keyword>
<dbReference type="Gene3D" id="3.40.50.300">
    <property type="entry name" value="P-loop containing nucleotide triphosphate hydrolases"/>
    <property type="match status" value="1"/>
</dbReference>
<feature type="domain" description="RecA family profile 1" evidence="8">
    <location>
        <begin position="18"/>
        <end position="185"/>
    </location>
</feature>
<evidence type="ECO:0000256" key="5">
    <source>
        <dbReference type="ARBA" id="ARBA00023204"/>
    </source>
</evidence>
<dbReference type="InterPro" id="IPR027417">
    <property type="entry name" value="P-loop_NTPase"/>
</dbReference>
<keyword evidence="9" id="KW-1185">Reference proteome</keyword>
<keyword evidence="6" id="KW-0539">Nucleus</keyword>
<dbReference type="PANTHER" id="PTHR46239">
    <property type="entry name" value="DNA REPAIR PROTEIN RAD51 HOMOLOG 3 RAD51C"/>
    <property type="match status" value="1"/>
</dbReference>
<dbReference type="InterPro" id="IPR020588">
    <property type="entry name" value="RecA_ATP-bd"/>
</dbReference>
<dbReference type="Pfam" id="PF08423">
    <property type="entry name" value="Rad51"/>
    <property type="match status" value="1"/>
</dbReference>
<proteinExistence type="predicted"/>
<dbReference type="PROSITE" id="PS50162">
    <property type="entry name" value="RECA_2"/>
    <property type="match status" value="1"/>
</dbReference>
<dbReference type="InterPro" id="IPR052093">
    <property type="entry name" value="HR_Repair_Mediator"/>
</dbReference>
<dbReference type="GO" id="GO:0033063">
    <property type="term" value="C:Rad51B-Rad51C-Rad51D-XRCC2 complex"/>
    <property type="evidence" value="ECO:0007669"/>
    <property type="project" value="TreeGrafter"/>
</dbReference>
<evidence type="ECO:0000256" key="3">
    <source>
        <dbReference type="ARBA" id="ARBA00022763"/>
    </source>
</evidence>
<dbReference type="GO" id="GO:0007131">
    <property type="term" value="P:reciprocal meiotic recombination"/>
    <property type="evidence" value="ECO:0007669"/>
    <property type="project" value="TreeGrafter"/>
</dbReference>
<dbReference type="GO" id="GO:0140664">
    <property type="term" value="F:ATP-dependent DNA damage sensor activity"/>
    <property type="evidence" value="ECO:0007669"/>
    <property type="project" value="InterPro"/>
</dbReference>
<evidence type="ECO:0000256" key="6">
    <source>
        <dbReference type="ARBA" id="ARBA00023242"/>
    </source>
</evidence>
<dbReference type="GO" id="GO:0033065">
    <property type="term" value="C:Rad51C-XRCC3 complex"/>
    <property type="evidence" value="ECO:0007669"/>
    <property type="project" value="TreeGrafter"/>
</dbReference>
<evidence type="ECO:0000313" key="10">
    <source>
        <dbReference type="WBParaSite" id="L893_g13561.t1"/>
    </source>
</evidence>
<evidence type="ECO:0000259" key="8">
    <source>
        <dbReference type="PROSITE" id="PS50162"/>
    </source>
</evidence>
<name>A0A1I7Y7U7_9BILA</name>
<evidence type="ECO:0000256" key="2">
    <source>
        <dbReference type="ARBA" id="ARBA00022741"/>
    </source>
</evidence>
<keyword evidence="2" id="KW-0547">Nucleotide-binding</keyword>
<keyword evidence="3" id="KW-0227">DNA damage</keyword>
<comment type="subcellular location">
    <subcellularLocation>
        <location evidence="1">Nucleus</location>
    </subcellularLocation>
</comment>
<dbReference type="InterPro" id="IPR013632">
    <property type="entry name" value="Rad51_C"/>
</dbReference>
<dbReference type="GO" id="GO:0005524">
    <property type="term" value="F:ATP binding"/>
    <property type="evidence" value="ECO:0007669"/>
    <property type="project" value="UniProtKB-KW"/>
</dbReference>
<dbReference type="SUPFAM" id="SSF52540">
    <property type="entry name" value="P-loop containing nucleoside triphosphate hydrolases"/>
    <property type="match status" value="1"/>
</dbReference>
<organism evidence="9 10">
    <name type="scientific">Steinernema glaseri</name>
    <dbReference type="NCBI Taxonomy" id="37863"/>
    <lineage>
        <taxon>Eukaryota</taxon>
        <taxon>Metazoa</taxon>
        <taxon>Ecdysozoa</taxon>
        <taxon>Nematoda</taxon>
        <taxon>Chromadorea</taxon>
        <taxon>Rhabditida</taxon>
        <taxon>Tylenchina</taxon>
        <taxon>Panagrolaimomorpha</taxon>
        <taxon>Strongyloidoidea</taxon>
        <taxon>Steinernematidae</taxon>
        <taxon>Steinernema</taxon>
    </lineage>
</organism>
<dbReference type="GO" id="GO:0000707">
    <property type="term" value="P:meiotic DNA recombinase assembly"/>
    <property type="evidence" value="ECO:0007669"/>
    <property type="project" value="TreeGrafter"/>
</dbReference>
<keyword evidence="4" id="KW-0067">ATP-binding</keyword>
<dbReference type="GO" id="GO:0000400">
    <property type="term" value="F:four-way junction DNA binding"/>
    <property type="evidence" value="ECO:0007669"/>
    <property type="project" value="TreeGrafter"/>
</dbReference>
<protein>
    <recommendedName>
        <fullName evidence="7">DNA repair protein RAD51 homolog 3</fullName>
    </recommendedName>
</protein>
<dbReference type="GO" id="GO:0005657">
    <property type="term" value="C:replication fork"/>
    <property type="evidence" value="ECO:0007669"/>
    <property type="project" value="TreeGrafter"/>
</dbReference>
<sequence>MPPKGFKTAFELLEEERREEVVSTGVEELDAALSGEGLRPGTVYEIVGESSVGKSQLCFQICVNATNNRSRREVLYIDTEGSFRTERIVQIATDRDPLANVSGILERINLCRSTDAVELSSALNQATQIAEANPRIGLVVLDSIAFPIRVESESERRKTLIEEVSQQLLKFAFDLRCIVIVVNQVTTEVSGMTTSALGSSWSHRCTIRMWMVSDPHTGKSIHITKSPFDPLKQIYYKITAGGVSSIRPDCVQEAR</sequence>
<evidence type="ECO:0000256" key="1">
    <source>
        <dbReference type="ARBA" id="ARBA00004123"/>
    </source>
</evidence>
<reference evidence="10" key="1">
    <citation type="submission" date="2016-11" db="UniProtKB">
        <authorList>
            <consortium name="WormBaseParasite"/>
        </authorList>
    </citation>
    <scope>IDENTIFICATION</scope>
</reference>
<dbReference type="AlphaFoldDB" id="A0A1I7Y7U7"/>